<feature type="region of interest" description="Disordered" evidence="1">
    <location>
        <begin position="1"/>
        <end position="110"/>
    </location>
</feature>
<organism evidence="2 3">
    <name type="scientific">Maudiozyma humilis</name>
    <name type="common">Sour dough yeast</name>
    <name type="synonym">Kazachstania humilis</name>
    <dbReference type="NCBI Taxonomy" id="51915"/>
    <lineage>
        <taxon>Eukaryota</taxon>
        <taxon>Fungi</taxon>
        <taxon>Dikarya</taxon>
        <taxon>Ascomycota</taxon>
        <taxon>Saccharomycotina</taxon>
        <taxon>Saccharomycetes</taxon>
        <taxon>Saccharomycetales</taxon>
        <taxon>Saccharomycetaceae</taxon>
        <taxon>Maudiozyma</taxon>
    </lineage>
</organism>
<feature type="region of interest" description="Disordered" evidence="1">
    <location>
        <begin position="141"/>
        <end position="164"/>
    </location>
</feature>
<feature type="compositionally biased region" description="Low complexity" evidence="1">
    <location>
        <begin position="12"/>
        <end position="45"/>
    </location>
</feature>
<evidence type="ECO:0000313" key="2">
    <source>
        <dbReference type="EMBL" id="GMM57060.1"/>
    </source>
</evidence>
<comment type="caution">
    <text evidence="2">The sequence shown here is derived from an EMBL/GenBank/DDBJ whole genome shotgun (WGS) entry which is preliminary data.</text>
</comment>
<dbReference type="Proteomes" id="UP001377567">
    <property type="component" value="Unassembled WGS sequence"/>
</dbReference>
<gene>
    <name evidence="2" type="ORF">DAKH74_036760</name>
</gene>
<proteinExistence type="predicted"/>
<dbReference type="AlphaFoldDB" id="A0AAV5S071"/>
<sequence length="410" mass="43646">MSSQDSFHTPLSTTHSTARSSPRSPSPQNISPSPGGTASHISDSESGSDSDSDAGAALHFTAGPSLLSDSDSDSEDSGESSQEDTELSLGRPAAPLGRGRRAPRRVEKPRSTVALRSFDLGGSFDGGLASRLEALRDVQRHATTPPRGDSQASPTGTPTTAAQNRRAAALRQLRRDTGPRGWAQLEVRPPVRDALTSFTVSRRHRDWHALGPRGKGPVDVPRLTDSDVDRFDSLEPLRPVTEAWADLTGELEALPRGDPARARRLLLFVLDGRVVACPELPPTRLVRGAVSLLGGGSVTPAQVVQQELTQLLGELHDHKWAMWYRAASQLPGLVAVPLPGDASKGALCTAFDVLVEKGQWEAVLYYVLCVVLAGGDAGARAYFSDCLHDMARSPTHPVEVGLARALLAVV</sequence>
<evidence type="ECO:0008006" key="4">
    <source>
        <dbReference type="Google" id="ProtNLM"/>
    </source>
</evidence>
<dbReference type="EMBL" id="BTGD01000011">
    <property type="protein sequence ID" value="GMM57060.1"/>
    <property type="molecule type" value="Genomic_DNA"/>
</dbReference>
<reference evidence="2 3" key="1">
    <citation type="journal article" date="2023" name="Elife">
        <title>Identification of key yeast species and microbe-microbe interactions impacting larval growth of Drosophila in the wild.</title>
        <authorList>
            <person name="Mure A."/>
            <person name="Sugiura Y."/>
            <person name="Maeda R."/>
            <person name="Honda K."/>
            <person name="Sakurai N."/>
            <person name="Takahashi Y."/>
            <person name="Watada M."/>
            <person name="Katoh T."/>
            <person name="Gotoh A."/>
            <person name="Gotoh Y."/>
            <person name="Taniguchi I."/>
            <person name="Nakamura K."/>
            <person name="Hayashi T."/>
            <person name="Katayama T."/>
            <person name="Uemura T."/>
            <person name="Hattori Y."/>
        </authorList>
    </citation>
    <scope>NUCLEOTIDE SEQUENCE [LARGE SCALE GENOMIC DNA]</scope>
    <source>
        <strain evidence="2 3">KH-74</strain>
    </source>
</reference>
<feature type="compositionally biased region" description="Polar residues" evidence="1">
    <location>
        <begin position="1"/>
        <end position="11"/>
    </location>
</feature>
<name>A0AAV5S071_MAUHU</name>
<protein>
    <recommendedName>
        <fullName evidence="4">Gem-associated protein 2</fullName>
    </recommendedName>
</protein>
<evidence type="ECO:0000256" key="1">
    <source>
        <dbReference type="SAM" id="MobiDB-lite"/>
    </source>
</evidence>
<accession>A0AAV5S071</accession>
<evidence type="ECO:0000313" key="3">
    <source>
        <dbReference type="Proteomes" id="UP001377567"/>
    </source>
</evidence>
<keyword evidence="3" id="KW-1185">Reference proteome</keyword>
<feature type="compositionally biased region" description="Polar residues" evidence="1">
    <location>
        <begin position="150"/>
        <end position="160"/>
    </location>
</feature>
<feature type="compositionally biased region" description="Acidic residues" evidence="1">
    <location>
        <begin position="70"/>
        <end position="86"/>
    </location>
</feature>